<sequence>MAHCRLIMCLLSVCCLLNHWFLTPRRSLLLSSSPSPASALLAQPGDGIGPGRRAMLPCRLLPGMLVRLNDHGWMREDGISICIYGGNKWYHEQLSYHNKPGLNPCSSMSSNTQESRGREQERDQAGVMGESQPCQCRKSIARDGPVLLLHMSLNQTPEQEPEPEPDVDIDAA</sequence>
<organism evidence="3 4">
    <name type="scientific">Trichophyton tonsurans (strain CBS 112818)</name>
    <name type="common">Scalp ringworm fungus</name>
    <dbReference type="NCBI Taxonomy" id="647933"/>
    <lineage>
        <taxon>Eukaryota</taxon>
        <taxon>Fungi</taxon>
        <taxon>Dikarya</taxon>
        <taxon>Ascomycota</taxon>
        <taxon>Pezizomycotina</taxon>
        <taxon>Eurotiomycetes</taxon>
        <taxon>Eurotiomycetidae</taxon>
        <taxon>Onygenales</taxon>
        <taxon>Arthrodermataceae</taxon>
        <taxon>Trichophyton</taxon>
    </lineage>
</organism>
<feature type="chain" id="PRO_5003289699" evidence="2">
    <location>
        <begin position="18"/>
        <end position="172"/>
    </location>
</feature>
<evidence type="ECO:0000313" key="4">
    <source>
        <dbReference type="Proteomes" id="UP000009172"/>
    </source>
</evidence>
<evidence type="ECO:0000313" key="3">
    <source>
        <dbReference type="EMBL" id="EGD98899.1"/>
    </source>
</evidence>
<evidence type="ECO:0000256" key="2">
    <source>
        <dbReference type="SAM" id="SignalP"/>
    </source>
</evidence>
<reference evidence="4" key="1">
    <citation type="journal article" date="2012" name="MBio">
        <title>Comparative genome analysis of Trichophyton rubrum and related dermatophytes reveals candidate genes involved in infection.</title>
        <authorList>
            <person name="Martinez D.A."/>
            <person name="Oliver B.G."/>
            <person name="Graeser Y."/>
            <person name="Goldberg J.M."/>
            <person name="Li W."/>
            <person name="Martinez-Rossi N.M."/>
            <person name="Monod M."/>
            <person name="Shelest E."/>
            <person name="Barton R.C."/>
            <person name="Birch E."/>
            <person name="Brakhage A.A."/>
            <person name="Chen Z."/>
            <person name="Gurr S.J."/>
            <person name="Heiman D."/>
            <person name="Heitman J."/>
            <person name="Kosti I."/>
            <person name="Rossi A."/>
            <person name="Saif S."/>
            <person name="Samalova M."/>
            <person name="Saunders C.W."/>
            <person name="Shea T."/>
            <person name="Summerbell R.C."/>
            <person name="Xu J."/>
            <person name="Young S."/>
            <person name="Zeng Q."/>
            <person name="Birren B.W."/>
            <person name="Cuomo C.A."/>
            <person name="White T.C."/>
        </authorList>
    </citation>
    <scope>NUCLEOTIDE SEQUENCE [LARGE SCALE GENOMIC DNA]</scope>
    <source>
        <strain evidence="4">CBS 112818</strain>
    </source>
</reference>
<keyword evidence="4" id="KW-1185">Reference proteome</keyword>
<name>F2S5Q0_TRIT1</name>
<proteinExistence type="predicted"/>
<gene>
    <name evidence="3" type="ORF">TESG_06261</name>
</gene>
<feature type="region of interest" description="Disordered" evidence="1">
    <location>
        <begin position="101"/>
        <end position="135"/>
    </location>
</feature>
<dbReference type="AlphaFoldDB" id="F2S5Q0"/>
<feature type="signal peptide" evidence="2">
    <location>
        <begin position="1"/>
        <end position="17"/>
    </location>
</feature>
<feature type="region of interest" description="Disordered" evidence="1">
    <location>
        <begin position="147"/>
        <end position="172"/>
    </location>
</feature>
<feature type="compositionally biased region" description="Polar residues" evidence="1">
    <location>
        <begin position="104"/>
        <end position="114"/>
    </location>
</feature>
<dbReference type="HOGENOM" id="CLU_1556393_0_0_1"/>
<dbReference type="Proteomes" id="UP000009172">
    <property type="component" value="Unassembled WGS sequence"/>
</dbReference>
<keyword evidence="2" id="KW-0732">Signal</keyword>
<accession>F2S5Q0</accession>
<dbReference type="EMBL" id="GG698516">
    <property type="protein sequence ID" value="EGD98899.1"/>
    <property type="molecule type" value="Genomic_DNA"/>
</dbReference>
<protein>
    <submittedName>
        <fullName evidence="3">Uncharacterized protein</fullName>
    </submittedName>
</protein>
<evidence type="ECO:0000256" key="1">
    <source>
        <dbReference type="SAM" id="MobiDB-lite"/>
    </source>
</evidence>
<feature type="compositionally biased region" description="Basic and acidic residues" evidence="1">
    <location>
        <begin position="115"/>
        <end position="124"/>
    </location>
</feature>
<feature type="compositionally biased region" description="Acidic residues" evidence="1">
    <location>
        <begin position="159"/>
        <end position="172"/>
    </location>
</feature>